<evidence type="ECO:0000259" key="4">
    <source>
        <dbReference type="Pfam" id="PF13600"/>
    </source>
</evidence>
<feature type="region of interest" description="Disordered" evidence="2">
    <location>
        <begin position="379"/>
        <end position="456"/>
    </location>
</feature>
<keyword evidence="6" id="KW-1185">Reference proteome</keyword>
<evidence type="ECO:0000256" key="1">
    <source>
        <dbReference type="SAM" id="Coils"/>
    </source>
</evidence>
<feature type="domain" description="DUF4139" evidence="3">
    <location>
        <begin position="226"/>
        <end position="758"/>
    </location>
</feature>
<feature type="compositionally biased region" description="Low complexity" evidence="2">
    <location>
        <begin position="425"/>
        <end position="434"/>
    </location>
</feature>
<gene>
    <name evidence="5" type="ORF">GCM10010430_44870</name>
</gene>
<evidence type="ECO:0008006" key="7">
    <source>
        <dbReference type="Google" id="ProtNLM"/>
    </source>
</evidence>
<dbReference type="Pfam" id="PF13600">
    <property type="entry name" value="DUF4140"/>
    <property type="match status" value="1"/>
</dbReference>
<feature type="domain" description="DUF4140" evidence="4">
    <location>
        <begin position="27"/>
        <end position="121"/>
    </location>
</feature>
<dbReference type="Proteomes" id="UP001500305">
    <property type="component" value="Unassembled WGS sequence"/>
</dbReference>
<keyword evidence="1" id="KW-0175">Coiled coil</keyword>
<feature type="coiled-coil region" evidence="1">
    <location>
        <begin position="93"/>
        <end position="120"/>
    </location>
</feature>
<evidence type="ECO:0000313" key="6">
    <source>
        <dbReference type="Proteomes" id="UP001500305"/>
    </source>
</evidence>
<sequence>MGGVAAEAVQEAGRDAARSWGSVLESVVVYASGALCLRRARGTVPPDGRVRLPGLPRTLDGGSLRARVVGQGAWRVTEARLEAAAELREPAELPGLRRRAEQAEETLEAARERHSGLLGRIAEIAALRVIPPALTPEQPHRRTPADAWLELADFVDDRLAALNARALELAGEVRQAEHALAVALEALGQTSTAEPAHPVETSAVAVLTLTSSEHGARVEDVEDVEIELEYGVQGAYWVPSYRLSHRQGDGGSGSLVLRASVLQLSGEDWTGVRLALSTADLSRRTDLPQLRSIRIGRRQPTPVPSGWREAPAGLSELFAGYDAAGPRPSAGRSARAFGAASPAPVPRGPLAPAGGGTAGVPEVLDAGLHGYGGAALPQAPAGAPAPAPAAPAPPTAPAPAAPAPPTAPAPAAPAPPTAPAPPGAQAPAAPVAYGAPPPPPGTAGAPPLGPGAPAPAMAPRMRMAAAPLAAPPPLQAQAPEPAAPAYPHPAPEWLDYAALTLRGPDAPPAARGRLLPDPVLGRAGAGLPAAVPPALPALPEHAVLPHRSAGSFAYRYEAAAPVDIPSTGRGWHTVTIAEVPVELRTEHVCVPSVEETVYATLLLTNPGAQPLLAGPVEVSVDGEFLLTAALPTLAPGDTRRVGLGVAEGIRVARRTELRESTAGLLNNTTVLDHRVHVELVNRLGHPVTVEVRERVPVTADAEIRIEERSGWTAPSRPDGPRPGTEPSDTYPPSTRVWRVELPADGTVELDGGYEIRIPAGKAILGGNRRN</sequence>
<feature type="region of interest" description="Disordered" evidence="2">
    <location>
        <begin position="707"/>
        <end position="735"/>
    </location>
</feature>
<name>A0ABP5RAD1_9ACTN</name>
<feature type="compositionally biased region" description="Low complexity" evidence="2">
    <location>
        <begin position="325"/>
        <end position="342"/>
    </location>
</feature>
<evidence type="ECO:0000256" key="2">
    <source>
        <dbReference type="SAM" id="MobiDB-lite"/>
    </source>
</evidence>
<proteinExistence type="predicted"/>
<accession>A0ABP5RAD1</accession>
<protein>
    <recommendedName>
        <fullName evidence="7">DUF4139 domain-containing protein</fullName>
    </recommendedName>
</protein>
<feature type="compositionally biased region" description="Pro residues" evidence="2">
    <location>
        <begin position="383"/>
        <end position="424"/>
    </location>
</feature>
<feature type="compositionally biased region" description="Pro residues" evidence="2">
    <location>
        <begin position="435"/>
        <end position="453"/>
    </location>
</feature>
<dbReference type="InterPro" id="IPR011935">
    <property type="entry name" value="CHP02231"/>
</dbReference>
<reference evidence="6" key="1">
    <citation type="journal article" date="2019" name="Int. J. Syst. Evol. Microbiol.">
        <title>The Global Catalogue of Microorganisms (GCM) 10K type strain sequencing project: providing services to taxonomists for standard genome sequencing and annotation.</title>
        <authorList>
            <consortium name="The Broad Institute Genomics Platform"/>
            <consortium name="The Broad Institute Genome Sequencing Center for Infectious Disease"/>
            <person name="Wu L."/>
            <person name="Ma J."/>
        </authorList>
    </citation>
    <scope>NUCLEOTIDE SEQUENCE [LARGE SCALE GENOMIC DNA]</scope>
    <source>
        <strain evidence="6">JCM 7356</strain>
    </source>
</reference>
<dbReference type="InterPro" id="IPR037291">
    <property type="entry name" value="DUF4139"/>
</dbReference>
<dbReference type="Pfam" id="PF13598">
    <property type="entry name" value="DUF4139"/>
    <property type="match status" value="1"/>
</dbReference>
<comment type="caution">
    <text evidence="5">The sequence shown here is derived from an EMBL/GenBank/DDBJ whole genome shotgun (WGS) entry which is preliminary data.</text>
</comment>
<evidence type="ECO:0000313" key="5">
    <source>
        <dbReference type="EMBL" id="GAA2256043.1"/>
    </source>
</evidence>
<dbReference type="PANTHER" id="PTHR31005:SF8">
    <property type="entry name" value="DUF4139 DOMAIN-CONTAINING PROTEIN"/>
    <property type="match status" value="1"/>
</dbReference>
<feature type="region of interest" description="Disordered" evidence="2">
    <location>
        <begin position="325"/>
        <end position="357"/>
    </location>
</feature>
<dbReference type="EMBL" id="BAAATR010000020">
    <property type="protein sequence ID" value="GAA2256043.1"/>
    <property type="molecule type" value="Genomic_DNA"/>
</dbReference>
<dbReference type="PANTHER" id="PTHR31005">
    <property type="entry name" value="DUF4139 DOMAIN-CONTAINING PROTEIN"/>
    <property type="match status" value="1"/>
</dbReference>
<organism evidence="5 6">
    <name type="scientific">Kitasatospora cystarginea</name>
    <dbReference type="NCBI Taxonomy" id="58350"/>
    <lineage>
        <taxon>Bacteria</taxon>
        <taxon>Bacillati</taxon>
        <taxon>Actinomycetota</taxon>
        <taxon>Actinomycetes</taxon>
        <taxon>Kitasatosporales</taxon>
        <taxon>Streptomycetaceae</taxon>
        <taxon>Kitasatospora</taxon>
    </lineage>
</organism>
<dbReference type="InterPro" id="IPR025554">
    <property type="entry name" value="DUF4140"/>
</dbReference>
<evidence type="ECO:0000259" key="3">
    <source>
        <dbReference type="Pfam" id="PF13598"/>
    </source>
</evidence>